<dbReference type="CDD" id="cd06257">
    <property type="entry name" value="DnaJ"/>
    <property type="match status" value="1"/>
</dbReference>
<dbReference type="PROSITE" id="PS51257">
    <property type="entry name" value="PROKAR_LIPOPROTEIN"/>
    <property type="match status" value="1"/>
</dbReference>
<dbReference type="AlphaFoldDB" id="A0A7S4JNN3"/>
<feature type="coiled-coil region" evidence="1">
    <location>
        <begin position="299"/>
        <end position="326"/>
    </location>
</feature>
<organism evidence="5">
    <name type="scientific">Odontella aurita</name>
    <dbReference type="NCBI Taxonomy" id="265563"/>
    <lineage>
        <taxon>Eukaryota</taxon>
        <taxon>Sar</taxon>
        <taxon>Stramenopiles</taxon>
        <taxon>Ochrophyta</taxon>
        <taxon>Bacillariophyta</taxon>
        <taxon>Mediophyceae</taxon>
        <taxon>Biddulphiophycidae</taxon>
        <taxon>Eupodiscales</taxon>
        <taxon>Odontellaceae</taxon>
        <taxon>Odontella</taxon>
    </lineage>
</organism>
<proteinExistence type="predicted"/>
<feature type="signal peptide" evidence="3">
    <location>
        <begin position="1"/>
        <end position="20"/>
    </location>
</feature>
<keyword evidence="3" id="KW-0732">Signal</keyword>
<feature type="compositionally biased region" description="Polar residues" evidence="2">
    <location>
        <begin position="34"/>
        <end position="44"/>
    </location>
</feature>
<dbReference type="InterPro" id="IPR018253">
    <property type="entry name" value="DnaJ_domain_CS"/>
</dbReference>
<feature type="coiled-coil region" evidence="1">
    <location>
        <begin position="362"/>
        <end position="417"/>
    </location>
</feature>
<dbReference type="InterPro" id="IPR052276">
    <property type="entry name" value="Diphthamide-biosynth_chaperone"/>
</dbReference>
<dbReference type="SUPFAM" id="SSF46565">
    <property type="entry name" value="Chaperone J-domain"/>
    <property type="match status" value="1"/>
</dbReference>
<accession>A0A7S4JNN3</accession>
<sequence length="533" mass="60085">MRHVFLCVHTLAFLATIVSCFDPRAGIARLSARTPPTSLCSSPKEQGGKEATRSTGGRGGTNQERTLYDVLNASPNDSHQLLRSKYTEAARLTHPDATVGVELQEDNAMGDFREIAAAWSVLSDPRERRRYDRSLKAKELTDSMGSLIETGFNVAAPFLFETAPQQINKTASDIGKTIFDVGERLDKARTETEQRLQRAAKIAALNRKSSDMALRAANEAKRGEALKARLYSDRRLALLQNDDSELTSVQASNIIEGFEFIRDGDSSTKSITKAIGALAEVEIDHKERIYMHQNNEKILSTAEKDVQSAKELREKADAQLEESSRRLGDALVSREVSEKTRKEAIQKETQASTTLDKAELSMSSARQKEQLAREAFEEARRRFEDARAVREQSEETHREAALQRERAKVKIDMAEQEMGSATLGEKTAKDRLEESRRGVEESLSAIRRSEKYFEEAALQEKQSAANRNEKIKILKRQQRETKQVLRQAEGLNNSKENSYLREESERLEKLSAKLRAKAEKLRAQAEELKRQNE</sequence>
<dbReference type="InterPro" id="IPR001623">
    <property type="entry name" value="DnaJ_domain"/>
</dbReference>
<dbReference type="PROSITE" id="PS50076">
    <property type="entry name" value="DNAJ_2"/>
    <property type="match status" value="1"/>
</dbReference>
<evidence type="ECO:0000256" key="2">
    <source>
        <dbReference type="SAM" id="MobiDB-lite"/>
    </source>
</evidence>
<dbReference type="PANTHER" id="PTHR44240:SF10">
    <property type="entry name" value="J DOMAIN-CONTAINING PROTEIN"/>
    <property type="match status" value="1"/>
</dbReference>
<feature type="coiled-coil region" evidence="1">
    <location>
        <begin position="474"/>
        <end position="531"/>
    </location>
</feature>
<dbReference type="InterPro" id="IPR036869">
    <property type="entry name" value="J_dom_sf"/>
</dbReference>
<dbReference type="PROSITE" id="PS00636">
    <property type="entry name" value="DNAJ_1"/>
    <property type="match status" value="1"/>
</dbReference>
<dbReference type="EMBL" id="HBKQ01044746">
    <property type="protein sequence ID" value="CAE2269066.1"/>
    <property type="molecule type" value="Transcribed_RNA"/>
</dbReference>
<dbReference type="PANTHER" id="PTHR44240">
    <property type="entry name" value="DNAJ DOMAIN (PROKARYOTIC HEAT SHOCK PROTEIN)-RELATED"/>
    <property type="match status" value="1"/>
</dbReference>
<keyword evidence="1" id="KW-0175">Coiled coil</keyword>
<dbReference type="Pfam" id="PF00226">
    <property type="entry name" value="DnaJ"/>
    <property type="match status" value="1"/>
</dbReference>
<gene>
    <name evidence="5" type="ORF">OAUR00152_LOCUS30851</name>
</gene>
<evidence type="ECO:0000256" key="3">
    <source>
        <dbReference type="SAM" id="SignalP"/>
    </source>
</evidence>
<protein>
    <recommendedName>
        <fullName evidence="4">J domain-containing protein</fullName>
    </recommendedName>
</protein>
<dbReference type="PRINTS" id="PR00625">
    <property type="entry name" value="JDOMAIN"/>
</dbReference>
<dbReference type="Gene3D" id="1.10.287.110">
    <property type="entry name" value="DnaJ domain"/>
    <property type="match status" value="1"/>
</dbReference>
<evidence type="ECO:0000313" key="5">
    <source>
        <dbReference type="EMBL" id="CAE2269066.1"/>
    </source>
</evidence>
<reference evidence="5" key="1">
    <citation type="submission" date="2021-01" db="EMBL/GenBank/DDBJ databases">
        <authorList>
            <person name="Corre E."/>
            <person name="Pelletier E."/>
            <person name="Niang G."/>
            <person name="Scheremetjew M."/>
            <person name="Finn R."/>
            <person name="Kale V."/>
            <person name="Holt S."/>
            <person name="Cochrane G."/>
            <person name="Meng A."/>
            <person name="Brown T."/>
            <person name="Cohen L."/>
        </authorList>
    </citation>
    <scope>NUCLEOTIDE SEQUENCE</scope>
    <source>
        <strain evidence="5">Isolate 1302-5</strain>
    </source>
</reference>
<name>A0A7S4JNN3_9STRA</name>
<evidence type="ECO:0000256" key="1">
    <source>
        <dbReference type="SAM" id="Coils"/>
    </source>
</evidence>
<dbReference type="SMART" id="SM00271">
    <property type="entry name" value="DnaJ"/>
    <property type="match status" value="1"/>
</dbReference>
<feature type="domain" description="J" evidence="4">
    <location>
        <begin position="66"/>
        <end position="135"/>
    </location>
</feature>
<feature type="chain" id="PRO_5031277402" description="J domain-containing protein" evidence="3">
    <location>
        <begin position="21"/>
        <end position="533"/>
    </location>
</feature>
<evidence type="ECO:0000259" key="4">
    <source>
        <dbReference type="PROSITE" id="PS50076"/>
    </source>
</evidence>
<feature type="region of interest" description="Disordered" evidence="2">
    <location>
        <begin position="33"/>
        <end position="63"/>
    </location>
</feature>